<keyword evidence="1" id="KW-1133">Transmembrane helix</keyword>
<dbReference type="Pfam" id="PF02517">
    <property type="entry name" value="Rce1-like"/>
    <property type="match status" value="1"/>
</dbReference>
<dbReference type="GO" id="GO:0008237">
    <property type="term" value="F:metallopeptidase activity"/>
    <property type="evidence" value="ECO:0007669"/>
    <property type="project" value="UniProtKB-KW"/>
</dbReference>
<proteinExistence type="predicted"/>
<dbReference type="Proteomes" id="UP000612893">
    <property type="component" value="Unassembled WGS sequence"/>
</dbReference>
<feature type="transmembrane region" description="Helical" evidence="1">
    <location>
        <begin position="69"/>
        <end position="87"/>
    </location>
</feature>
<accession>A0A934KBQ9</accession>
<feature type="domain" description="CAAX prenyl protease 2/Lysostaphin resistance protein A-like" evidence="2">
    <location>
        <begin position="39"/>
        <end position="129"/>
    </location>
</feature>
<feature type="transmembrane region" description="Helical" evidence="1">
    <location>
        <begin position="93"/>
        <end position="113"/>
    </location>
</feature>
<keyword evidence="4" id="KW-1185">Reference proteome</keyword>
<dbReference type="InterPro" id="IPR003675">
    <property type="entry name" value="Rce1/LyrA-like_dom"/>
</dbReference>
<comment type="caution">
    <text evidence="3">The sequence shown here is derived from an EMBL/GenBank/DDBJ whole genome shotgun (WGS) entry which is preliminary data.</text>
</comment>
<sequence length="159" mass="16960">MGLALAALAGLWIVLVQLTGNGGNPTEATLAGYPLIFVALAVGMGSLVSPITEEASFRGYAQVILERRYSPLVALPISAVFFAAWHGPTQGFFWSKLLFFFAVGVVFGTIAYFTDSTLPAIPVHIAGDLLFFIAIWPQDASRHLVMKAGADAGFWIALV</sequence>
<dbReference type="AlphaFoldDB" id="A0A934KBQ9"/>
<evidence type="ECO:0000259" key="2">
    <source>
        <dbReference type="Pfam" id="PF02517"/>
    </source>
</evidence>
<protein>
    <submittedName>
        <fullName evidence="3">CPBP family intramembrane metalloprotease</fullName>
    </submittedName>
</protein>
<keyword evidence="3" id="KW-0482">Metalloprotease</keyword>
<name>A0A934KBQ9_9BACT</name>
<reference evidence="3" key="1">
    <citation type="submission" date="2020-10" db="EMBL/GenBank/DDBJ databases">
        <title>Ca. Dormibacterota MAGs.</title>
        <authorList>
            <person name="Montgomery K."/>
        </authorList>
    </citation>
    <scope>NUCLEOTIDE SEQUENCE [LARGE SCALE GENOMIC DNA]</scope>
    <source>
        <strain evidence="3">SC8812_S17_10</strain>
    </source>
</reference>
<organism evidence="3 4">
    <name type="scientific">Candidatus Nephthysia bennettiae</name>
    <dbReference type="NCBI Taxonomy" id="3127016"/>
    <lineage>
        <taxon>Bacteria</taxon>
        <taxon>Bacillati</taxon>
        <taxon>Candidatus Dormiibacterota</taxon>
        <taxon>Candidatus Dormibacteria</taxon>
        <taxon>Candidatus Dormibacterales</taxon>
        <taxon>Candidatus Dormibacteraceae</taxon>
        <taxon>Candidatus Nephthysia</taxon>
    </lineage>
</organism>
<dbReference type="RefSeq" id="WP_338204786.1">
    <property type="nucleotide sequence ID" value="NZ_JAEKNR010000220.1"/>
</dbReference>
<evidence type="ECO:0000313" key="4">
    <source>
        <dbReference type="Proteomes" id="UP000612893"/>
    </source>
</evidence>
<keyword evidence="3" id="KW-0378">Hydrolase</keyword>
<keyword evidence="3" id="KW-0645">Protease</keyword>
<dbReference type="GO" id="GO:0004175">
    <property type="term" value="F:endopeptidase activity"/>
    <property type="evidence" value="ECO:0007669"/>
    <property type="project" value="UniProtKB-ARBA"/>
</dbReference>
<evidence type="ECO:0000313" key="3">
    <source>
        <dbReference type="EMBL" id="MBJ7600812.1"/>
    </source>
</evidence>
<dbReference type="GO" id="GO:0080120">
    <property type="term" value="P:CAAX-box protein maturation"/>
    <property type="evidence" value="ECO:0007669"/>
    <property type="project" value="UniProtKB-ARBA"/>
</dbReference>
<dbReference type="EMBL" id="JAEKNR010000220">
    <property type="protein sequence ID" value="MBJ7600812.1"/>
    <property type="molecule type" value="Genomic_DNA"/>
</dbReference>
<keyword evidence="1" id="KW-0472">Membrane</keyword>
<keyword evidence="1" id="KW-0812">Transmembrane</keyword>
<feature type="transmembrane region" description="Helical" evidence="1">
    <location>
        <begin position="28"/>
        <end position="48"/>
    </location>
</feature>
<evidence type="ECO:0000256" key="1">
    <source>
        <dbReference type="SAM" id="Phobius"/>
    </source>
</evidence>
<gene>
    <name evidence="3" type="ORF">JF922_22435</name>
</gene>
<feature type="transmembrane region" description="Helical" evidence="1">
    <location>
        <begin position="120"/>
        <end position="137"/>
    </location>
</feature>